<proteinExistence type="inferred from homology"/>
<dbReference type="Pfam" id="PF04111">
    <property type="entry name" value="APG6"/>
    <property type="match status" value="1"/>
</dbReference>
<feature type="domain" description="Atg6/beclin coiled-coil" evidence="4">
    <location>
        <begin position="106"/>
        <end position="222"/>
    </location>
</feature>
<name>A0A061S884_9CHLO</name>
<comment type="similarity">
    <text evidence="1">Belongs to the beclin family.</text>
</comment>
<dbReference type="GO" id="GO:0034271">
    <property type="term" value="C:phosphatidylinositol 3-kinase complex, class III, type I"/>
    <property type="evidence" value="ECO:0007669"/>
    <property type="project" value="TreeGrafter"/>
</dbReference>
<evidence type="ECO:0000313" key="5">
    <source>
        <dbReference type="EMBL" id="JAC78986.1"/>
    </source>
</evidence>
<dbReference type="GO" id="GO:0045324">
    <property type="term" value="P:late endosome to vacuole transport"/>
    <property type="evidence" value="ECO:0007669"/>
    <property type="project" value="TreeGrafter"/>
</dbReference>
<keyword evidence="2" id="KW-0175">Coiled coil</keyword>
<feature type="coiled-coil region" evidence="2">
    <location>
        <begin position="109"/>
        <end position="229"/>
    </location>
</feature>
<feature type="non-terminal residue" evidence="5">
    <location>
        <position position="418"/>
    </location>
</feature>
<dbReference type="Pfam" id="PF17675">
    <property type="entry name" value="APG6_N"/>
    <property type="match status" value="1"/>
</dbReference>
<feature type="domain" description="Atg6 BARA" evidence="3">
    <location>
        <begin position="239"/>
        <end position="409"/>
    </location>
</feature>
<evidence type="ECO:0000256" key="2">
    <source>
        <dbReference type="SAM" id="Coils"/>
    </source>
</evidence>
<dbReference type="PANTHER" id="PTHR12768">
    <property type="entry name" value="BECLIN 1"/>
    <property type="match status" value="1"/>
</dbReference>
<dbReference type="GO" id="GO:0000045">
    <property type="term" value="P:autophagosome assembly"/>
    <property type="evidence" value="ECO:0007669"/>
    <property type="project" value="TreeGrafter"/>
</dbReference>
<dbReference type="GO" id="GO:0006995">
    <property type="term" value="P:cellular response to nitrogen starvation"/>
    <property type="evidence" value="ECO:0007669"/>
    <property type="project" value="TreeGrafter"/>
</dbReference>
<protein>
    <submittedName>
        <fullName evidence="5">Beclin 1</fullName>
    </submittedName>
</protein>
<dbReference type="InterPro" id="IPR041691">
    <property type="entry name" value="Atg6/beclin_CC"/>
</dbReference>
<dbReference type="InterPro" id="IPR040455">
    <property type="entry name" value="Atg6_BARA"/>
</dbReference>
<sequence length="418" mass="46896">MSTEATFQCQSCKSLVNVTGIDSCLGLDNTGGEKTDLPVDDSFIFLDEGAKPGSQAARALGDSFVLLKNSGQRPAAQGGESNFDSHLLRLTRLYELASQDTKIDHPLCSECAEELCAELDTQVSEAESEVLAYEDALQRLIAENATPLEPNEFEEEMRQLRETEAAERRRAAEAAELEAASEELDALEEQYWHDFNGFKCQLRAHIEDRDALLSKIDRAGQELERLRCTDRAGQELERLRCTNVYNDAFHIWYDGPFGTISGFRLGRTPAHPVEWTELNAAWGQTVLLLHTMATNCGLQFSSHRLLPMGSHPRITDGRSTYDLFGPPKLWSGNYDKGMVSFLACLQEFADFARNKDIAQCREAPFEMHYPIEGDKVGGVSIKLTFNKDARWTKALKYMLTNLKLCLRWMIESHGAPQP</sequence>
<dbReference type="GO" id="GO:0043548">
    <property type="term" value="F:phosphatidylinositol 3-kinase binding"/>
    <property type="evidence" value="ECO:0007669"/>
    <property type="project" value="TreeGrafter"/>
</dbReference>
<organism evidence="5">
    <name type="scientific">Tetraselmis sp. GSL018</name>
    <dbReference type="NCBI Taxonomy" id="582737"/>
    <lineage>
        <taxon>Eukaryota</taxon>
        <taxon>Viridiplantae</taxon>
        <taxon>Chlorophyta</taxon>
        <taxon>core chlorophytes</taxon>
        <taxon>Chlorodendrophyceae</taxon>
        <taxon>Chlorodendrales</taxon>
        <taxon>Chlorodendraceae</taxon>
        <taxon>Tetraselmis</taxon>
    </lineage>
</organism>
<reference evidence="5" key="1">
    <citation type="submission" date="2014-05" db="EMBL/GenBank/DDBJ databases">
        <title>The transcriptome of the halophilic microalga Tetraselmis sp. GSL018 isolated from the Great Salt Lake, Utah.</title>
        <authorList>
            <person name="Jinkerson R.E."/>
            <person name="D'Adamo S."/>
            <person name="Posewitz M.C."/>
        </authorList>
    </citation>
    <scope>NUCLEOTIDE SEQUENCE</scope>
    <source>
        <strain evidence="5">GSL018</strain>
    </source>
</reference>
<dbReference type="AlphaFoldDB" id="A0A061S884"/>
<evidence type="ECO:0000259" key="3">
    <source>
        <dbReference type="Pfam" id="PF04111"/>
    </source>
</evidence>
<dbReference type="EMBL" id="GBEZ01006412">
    <property type="protein sequence ID" value="JAC78986.1"/>
    <property type="molecule type" value="Transcribed_RNA"/>
</dbReference>
<dbReference type="GO" id="GO:0034272">
    <property type="term" value="C:phosphatidylinositol 3-kinase complex, class III, type II"/>
    <property type="evidence" value="ECO:0007669"/>
    <property type="project" value="TreeGrafter"/>
</dbReference>
<dbReference type="GO" id="GO:0030674">
    <property type="term" value="F:protein-macromolecule adaptor activity"/>
    <property type="evidence" value="ECO:0007669"/>
    <property type="project" value="TreeGrafter"/>
</dbReference>
<dbReference type="Gene3D" id="1.10.418.40">
    <property type="entry name" value="Autophagy protein 6/Beclin 1"/>
    <property type="match status" value="1"/>
</dbReference>
<evidence type="ECO:0000259" key="4">
    <source>
        <dbReference type="Pfam" id="PF17675"/>
    </source>
</evidence>
<dbReference type="InterPro" id="IPR007243">
    <property type="entry name" value="Atg6/Beclin"/>
</dbReference>
<dbReference type="InterPro" id="IPR038274">
    <property type="entry name" value="Atg6/Beclin_C_sf"/>
</dbReference>
<gene>
    <name evidence="5" type="primary">VPS30</name>
    <name evidence="5" type="ORF">TSPGSL018_13821</name>
</gene>
<evidence type="ECO:0000256" key="1">
    <source>
        <dbReference type="ARBA" id="ARBA00005965"/>
    </source>
</evidence>
<accession>A0A061S884</accession>
<dbReference type="GO" id="GO:0000407">
    <property type="term" value="C:phagophore assembly site"/>
    <property type="evidence" value="ECO:0007669"/>
    <property type="project" value="TreeGrafter"/>
</dbReference>
<dbReference type="PANTHER" id="PTHR12768:SF4">
    <property type="entry name" value="BECLIN-1"/>
    <property type="match status" value="1"/>
</dbReference>
<dbReference type="GO" id="GO:0000423">
    <property type="term" value="P:mitophagy"/>
    <property type="evidence" value="ECO:0007669"/>
    <property type="project" value="TreeGrafter"/>
</dbReference>